<proteinExistence type="predicted"/>
<sequence>MAPVMVLNIDEQWVADLVEMQRYWRENRGVRYLLTVKEGIRHFSTLGDAKASIVKRFNRTLKSRLYRYFTAANTTQYMDILPSLVQRYNEDVHRSIGMAPKDVNVKNEAEVWQRLYGQITKTRRRGRLKAGDKVRLSERVKTFKKGYLLQWTEEVFRIQRVIQGPVLMYKVEEMTGRPSKVRFTRRIYRKSRWARTCYGASRKYLNDAAGKC</sequence>
<name>A0AAD9QSP9_ACRCE</name>
<reference evidence="1" key="1">
    <citation type="journal article" date="2023" name="G3 (Bethesda)">
        <title>Whole genome assembly and annotation of the endangered Caribbean coral Acropora cervicornis.</title>
        <authorList>
            <person name="Selwyn J.D."/>
            <person name="Vollmer S.V."/>
        </authorList>
    </citation>
    <scope>NUCLEOTIDE SEQUENCE</scope>
    <source>
        <strain evidence="1">K2</strain>
    </source>
</reference>
<accession>A0AAD9QSP9</accession>
<dbReference type="AlphaFoldDB" id="A0AAD9QSP9"/>
<evidence type="ECO:0000313" key="2">
    <source>
        <dbReference type="Proteomes" id="UP001249851"/>
    </source>
</evidence>
<dbReference type="Proteomes" id="UP001249851">
    <property type="component" value="Unassembled WGS sequence"/>
</dbReference>
<dbReference type="InterPro" id="IPR036397">
    <property type="entry name" value="RNaseH_sf"/>
</dbReference>
<dbReference type="GO" id="GO:0003676">
    <property type="term" value="F:nucleic acid binding"/>
    <property type="evidence" value="ECO:0007669"/>
    <property type="project" value="InterPro"/>
</dbReference>
<dbReference type="PANTHER" id="PTHR46585:SF1">
    <property type="entry name" value="CHROMO DOMAIN-CONTAINING PROTEIN"/>
    <property type="match status" value="1"/>
</dbReference>
<keyword evidence="2" id="KW-1185">Reference proteome</keyword>
<comment type="caution">
    <text evidence="1">The sequence shown here is derived from an EMBL/GenBank/DDBJ whole genome shotgun (WGS) entry which is preliminary data.</text>
</comment>
<dbReference type="PANTHER" id="PTHR46585">
    <property type="entry name" value="INTEGRASE CORE DOMAIN CONTAINING PROTEIN"/>
    <property type="match status" value="1"/>
</dbReference>
<organism evidence="1 2">
    <name type="scientific">Acropora cervicornis</name>
    <name type="common">Staghorn coral</name>
    <dbReference type="NCBI Taxonomy" id="6130"/>
    <lineage>
        <taxon>Eukaryota</taxon>
        <taxon>Metazoa</taxon>
        <taxon>Cnidaria</taxon>
        <taxon>Anthozoa</taxon>
        <taxon>Hexacorallia</taxon>
        <taxon>Scleractinia</taxon>
        <taxon>Astrocoeniina</taxon>
        <taxon>Acroporidae</taxon>
        <taxon>Acropora</taxon>
    </lineage>
</organism>
<evidence type="ECO:0000313" key="1">
    <source>
        <dbReference type="EMBL" id="KAK2566395.1"/>
    </source>
</evidence>
<dbReference type="EMBL" id="JARQWQ010000017">
    <property type="protein sequence ID" value="KAK2566395.1"/>
    <property type="molecule type" value="Genomic_DNA"/>
</dbReference>
<reference evidence="1" key="2">
    <citation type="journal article" date="2023" name="Science">
        <title>Genomic signatures of disease resistance in endangered staghorn corals.</title>
        <authorList>
            <person name="Vollmer S.V."/>
            <person name="Selwyn J.D."/>
            <person name="Despard B.A."/>
            <person name="Roesel C.L."/>
        </authorList>
    </citation>
    <scope>NUCLEOTIDE SEQUENCE</scope>
    <source>
        <strain evidence="1">K2</strain>
    </source>
</reference>
<protein>
    <submittedName>
        <fullName evidence="1">Uncharacterized transposon-derived protein F54H12.3</fullName>
    </submittedName>
</protein>
<dbReference type="Gene3D" id="3.30.420.10">
    <property type="entry name" value="Ribonuclease H-like superfamily/Ribonuclease H"/>
    <property type="match status" value="1"/>
</dbReference>
<gene>
    <name evidence="1" type="ORF">P5673_009901</name>
</gene>